<dbReference type="EMBL" id="BMHQ01000005">
    <property type="protein sequence ID" value="GGE15770.1"/>
    <property type="molecule type" value="Genomic_DNA"/>
</dbReference>
<comment type="caution">
    <text evidence="1">The sequence shown here is derived from an EMBL/GenBank/DDBJ whole genome shotgun (WGS) entry which is preliminary data.</text>
</comment>
<dbReference type="SUPFAM" id="SSF48295">
    <property type="entry name" value="TrpR-like"/>
    <property type="match status" value="1"/>
</dbReference>
<evidence type="ECO:0000313" key="2">
    <source>
        <dbReference type="Proteomes" id="UP000625210"/>
    </source>
</evidence>
<dbReference type="RefSeq" id="WP_188647442.1">
    <property type="nucleotide sequence ID" value="NZ_BMHQ01000005.1"/>
</dbReference>
<reference evidence="1" key="1">
    <citation type="journal article" date="2014" name="Int. J. Syst. Evol. Microbiol.">
        <title>Complete genome sequence of Corynebacterium casei LMG S-19264T (=DSM 44701T), isolated from a smear-ripened cheese.</title>
        <authorList>
            <consortium name="US DOE Joint Genome Institute (JGI-PGF)"/>
            <person name="Walter F."/>
            <person name="Albersmeier A."/>
            <person name="Kalinowski J."/>
            <person name="Ruckert C."/>
        </authorList>
    </citation>
    <scope>NUCLEOTIDE SEQUENCE</scope>
    <source>
        <strain evidence="1">CGMCC 1.15179</strain>
    </source>
</reference>
<gene>
    <name evidence="1" type="ORF">GCM10011571_16770</name>
</gene>
<evidence type="ECO:0008006" key="3">
    <source>
        <dbReference type="Google" id="ProtNLM"/>
    </source>
</evidence>
<sequence>MAKKGQTFNRYTPQVKMETVRLHMVEGLSLRSIRERLGIRSDVQICEWVKRYQ</sequence>
<proteinExistence type="predicted"/>
<dbReference type="InterPro" id="IPR010921">
    <property type="entry name" value="Trp_repressor/repl_initiator"/>
</dbReference>
<name>A0A8J2VCT9_9BACL</name>
<accession>A0A8J2VCT9</accession>
<organism evidence="1 2">
    <name type="scientific">Marinithermofilum abyssi</name>
    <dbReference type="NCBI Taxonomy" id="1571185"/>
    <lineage>
        <taxon>Bacteria</taxon>
        <taxon>Bacillati</taxon>
        <taxon>Bacillota</taxon>
        <taxon>Bacilli</taxon>
        <taxon>Bacillales</taxon>
        <taxon>Thermoactinomycetaceae</taxon>
        <taxon>Marinithermofilum</taxon>
    </lineage>
</organism>
<dbReference type="Proteomes" id="UP000625210">
    <property type="component" value="Unassembled WGS sequence"/>
</dbReference>
<protein>
    <recommendedName>
        <fullName evidence="3">Transposase</fullName>
    </recommendedName>
</protein>
<dbReference type="GO" id="GO:0043565">
    <property type="term" value="F:sequence-specific DNA binding"/>
    <property type="evidence" value="ECO:0007669"/>
    <property type="project" value="InterPro"/>
</dbReference>
<reference evidence="1" key="2">
    <citation type="submission" date="2020-09" db="EMBL/GenBank/DDBJ databases">
        <authorList>
            <person name="Sun Q."/>
            <person name="Zhou Y."/>
        </authorList>
    </citation>
    <scope>NUCLEOTIDE SEQUENCE</scope>
    <source>
        <strain evidence="1">CGMCC 1.15179</strain>
    </source>
</reference>
<dbReference type="AlphaFoldDB" id="A0A8J2VCT9"/>
<keyword evidence="2" id="KW-1185">Reference proteome</keyword>
<evidence type="ECO:0000313" key="1">
    <source>
        <dbReference type="EMBL" id="GGE15770.1"/>
    </source>
</evidence>